<evidence type="ECO:0000259" key="11">
    <source>
        <dbReference type="PROSITE" id="PS51762"/>
    </source>
</evidence>
<dbReference type="InterPro" id="IPR013320">
    <property type="entry name" value="ConA-like_dom_sf"/>
</dbReference>
<organism evidence="12 13">
    <name type="scientific">Exidia glandulosa HHB12029</name>
    <dbReference type="NCBI Taxonomy" id="1314781"/>
    <lineage>
        <taxon>Eukaryota</taxon>
        <taxon>Fungi</taxon>
        <taxon>Dikarya</taxon>
        <taxon>Basidiomycota</taxon>
        <taxon>Agaricomycotina</taxon>
        <taxon>Agaricomycetes</taxon>
        <taxon>Auriculariales</taxon>
        <taxon>Exidiaceae</taxon>
        <taxon>Exidia</taxon>
    </lineage>
</organism>
<keyword evidence="5 10" id="KW-1133">Transmembrane helix</keyword>
<dbReference type="InterPro" id="IPR000757">
    <property type="entry name" value="Beta-glucanase-like"/>
</dbReference>
<evidence type="ECO:0000256" key="1">
    <source>
        <dbReference type="ARBA" id="ARBA00004606"/>
    </source>
</evidence>
<dbReference type="Gene3D" id="2.60.120.200">
    <property type="match status" value="1"/>
</dbReference>
<name>A0A165BFF3_EXIGL</name>
<feature type="compositionally biased region" description="Polar residues" evidence="9">
    <location>
        <begin position="50"/>
        <end position="63"/>
    </location>
</feature>
<dbReference type="PANTHER" id="PTHR31361">
    <property type="entry name" value="BETA-GLUCAN SYNTHESIS-ASSOCIATED PROTEIN KRE6-RELATED"/>
    <property type="match status" value="1"/>
</dbReference>
<evidence type="ECO:0000256" key="3">
    <source>
        <dbReference type="ARBA" id="ARBA00022692"/>
    </source>
</evidence>
<evidence type="ECO:0000256" key="10">
    <source>
        <dbReference type="SAM" id="Phobius"/>
    </source>
</evidence>
<dbReference type="GO" id="GO:0015926">
    <property type="term" value="F:glucosidase activity"/>
    <property type="evidence" value="ECO:0007669"/>
    <property type="project" value="TreeGrafter"/>
</dbReference>
<dbReference type="GO" id="GO:0031505">
    <property type="term" value="P:fungal-type cell wall organization"/>
    <property type="evidence" value="ECO:0007669"/>
    <property type="project" value="TreeGrafter"/>
</dbReference>
<dbReference type="OrthoDB" id="412647at2759"/>
<evidence type="ECO:0000256" key="8">
    <source>
        <dbReference type="ARBA" id="ARBA00023316"/>
    </source>
</evidence>
<evidence type="ECO:0000256" key="9">
    <source>
        <dbReference type="SAM" id="MobiDB-lite"/>
    </source>
</evidence>
<dbReference type="SUPFAM" id="SSF49899">
    <property type="entry name" value="Concanavalin A-like lectins/glucanases"/>
    <property type="match status" value="1"/>
</dbReference>
<evidence type="ECO:0000313" key="12">
    <source>
        <dbReference type="EMBL" id="KZV80530.1"/>
    </source>
</evidence>
<sequence>MYQSPKDQSRGGRPYPYPSSRYHDDAAGSTENASLLHSAASPGFAPRSPGSRNRFSHASSVASRESRYPAGSPMSSTSQTFIPGVGQGGALLPTPYHPDMVNSMREPDDALHEPDPPGFKYKSGASTRGCGNVITLFILVAAIVGLFMGYPLADWIYHGGIRDLISSNIFVNGTGQAAVLAAVPSLIDKLTPDTAKTRTGIDGLPYKLVFSDEFETPNRSFYPGDDPFWEAVDLWYGSTLDEEWYDPSQVTTGGGYLRIKMEHIDDPAINHGLSIKSGMLQSWNKFCFTHGYIEVRLQLPGNPQTKGFWPGAWLLGNLGRAGFLASNDGLWPYTYDSCDVGTLPNQTALDKSGPAAALVVSDPTRARVQYNNELSWLPGQRLSSCTCSGEDHPGPVIDDPAVGKRYRGRGSPEID</sequence>
<dbReference type="Proteomes" id="UP000077266">
    <property type="component" value="Unassembled WGS sequence"/>
</dbReference>
<keyword evidence="3 10" id="KW-0812">Transmembrane</keyword>
<keyword evidence="4" id="KW-0735">Signal-anchor</keyword>
<feature type="region of interest" description="Disordered" evidence="9">
    <location>
        <begin position="1"/>
        <end position="80"/>
    </location>
</feature>
<dbReference type="EMBL" id="KV426473">
    <property type="protein sequence ID" value="KZV80530.1"/>
    <property type="molecule type" value="Genomic_DNA"/>
</dbReference>
<comment type="subcellular location">
    <subcellularLocation>
        <location evidence="1">Membrane</location>
        <topology evidence="1">Single-pass type II membrane protein</topology>
    </subcellularLocation>
</comment>
<evidence type="ECO:0000256" key="7">
    <source>
        <dbReference type="ARBA" id="ARBA00023180"/>
    </source>
</evidence>
<feature type="non-terminal residue" evidence="12">
    <location>
        <position position="415"/>
    </location>
</feature>
<feature type="transmembrane region" description="Helical" evidence="10">
    <location>
        <begin position="130"/>
        <end position="153"/>
    </location>
</feature>
<dbReference type="PANTHER" id="PTHR31361:SF1">
    <property type="entry name" value="BETA-GLUCAN SYNTHESIS-ASSOCIATED PROTEIN KRE6-RELATED"/>
    <property type="match status" value="1"/>
</dbReference>
<keyword evidence="8" id="KW-0961">Cell wall biogenesis/degradation</keyword>
<dbReference type="InterPro" id="IPR005629">
    <property type="entry name" value="Skn1/Kre6/Sbg1"/>
</dbReference>
<feature type="region of interest" description="Disordered" evidence="9">
    <location>
        <begin position="388"/>
        <end position="415"/>
    </location>
</feature>
<protein>
    <submittedName>
        <fullName evidence="12">SKN1-domain-containing protein</fullName>
    </submittedName>
</protein>
<evidence type="ECO:0000313" key="13">
    <source>
        <dbReference type="Proteomes" id="UP000077266"/>
    </source>
</evidence>
<dbReference type="GO" id="GO:0005789">
    <property type="term" value="C:endoplasmic reticulum membrane"/>
    <property type="evidence" value="ECO:0007669"/>
    <property type="project" value="TreeGrafter"/>
</dbReference>
<dbReference type="InParanoid" id="A0A165BFF3"/>
<accession>A0A165BFF3</accession>
<dbReference type="Pfam" id="PF03935">
    <property type="entry name" value="SKN1_KRE6_Sbg1"/>
    <property type="match status" value="1"/>
</dbReference>
<feature type="domain" description="GH16" evidence="11">
    <location>
        <begin position="199"/>
        <end position="415"/>
    </location>
</feature>
<dbReference type="STRING" id="1314781.A0A165BFF3"/>
<keyword evidence="6 10" id="KW-0472">Membrane</keyword>
<keyword evidence="7" id="KW-0325">Glycoprotein</keyword>
<dbReference type="AlphaFoldDB" id="A0A165BFF3"/>
<proteinExistence type="inferred from homology"/>
<evidence type="ECO:0000256" key="4">
    <source>
        <dbReference type="ARBA" id="ARBA00022968"/>
    </source>
</evidence>
<evidence type="ECO:0000256" key="6">
    <source>
        <dbReference type="ARBA" id="ARBA00023136"/>
    </source>
</evidence>
<gene>
    <name evidence="12" type="ORF">EXIGLDRAFT_412382</name>
</gene>
<keyword evidence="13" id="KW-1185">Reference proteome</keyword>
<dbReference type="PROSITE" id="PS51762">
    <property type="entry name" value="GH16_2"/>
    <property type="match status" value="1"/>
</dbReference>
<dbReference type="GO" id="GO:0005886">
    <property type="term" value="C:plasma membrane"/>
    <property type="evidence" value="ECO:0007669"/>
    <property type="project" value="TreeGrafter"/>
</dbReference>
<dbReference type="GO" id="GO:0006078">
    <property type="term" value="P:(1-&gt;6)-beta-D-glucan biosynthetic process"/>
    <property type="evidence" value="ECO:0007669"/>
    <property type="project" value="TreeGrafter"/>
</dbReference>
<comment type="similarity">
    <text evidence="2">Belongs to the SKN1/KRE6 family.</text>
</comment>
<evidence type="ECO:0000256" key="5">
    <source>
        <dbReference type="ARBA" id="ARBA00022989"/>
    </source>
</evidence>
<evidence type="ECO:0000256" key="2">
    <source>
        <dbReference type="ARBA" id="ARBA00010962"/>
    </source>
</evidence>
<reference evidence="12 13" key="1">
    <citation type="journal article" date="2016" name="Mol. Biol. Evol.">
        <title>Comparative Genomics of Early-Diverging Mushroom-Forming Fungi Provides Insights into the Origins of Lignocellulose Decay Capabilities.</title>
        <authorList>
            <person name="Nagy L.G."/>
            <person name="Riley R."/>
            <person name="Tritt A."/>
            <person name="Adam C."/>
            <person name="Daum C."/>
            <person name="Floudas D."/>
            <person name="Sun H."/>
            <person name="Yadav J.S."/>
            <person name="Pangilinan J."/>
            <person name="Larsson K.H."/>
            <person name="Matsuura K."/>
            <person name="Barry K."/>
            <person name="Labutti K."/>
            <person name="Kuo R."/>
            <person name="Ohm R.A."/>
            <person name="Bhattacharya S.S."/>
            <person name="Shirouzu T."/>
            <person name="Yoshinaga Y."/>
            <person name="Martin F.M."/>
            <person name="Grigoriev I.V."/>
            <person name="Hibbett D.S."/>
        </authorList>
    </citation>
    <scope>NUCLEOTIDE SEQUENCE [LARGE SCALE GENOMIC DNA]</scope>
    <source>
        <strain evidence="12 13">HHB12029</strain>
    </source>
</reference>